<dbReference type="GO" id="GO:0030335">
    <property type="term" value="P:positive regulation of cell migration"/>
    <property type="evidence" value="ECO:0007669"/>
    <property type="project" value="TreeGrafter"/>
</dbReference>
<evidence type="ECO:0000256" key="1">
    <source>
        <dbReference type="ARBA" id="ARBA00004370"/>
    </source>
</evidence>
<dbReference type="Ensembl" id="ENSPNYT00000014878.1">
    <property type="protein sequence ID" value="ENSPNYP00000014510.1"/>
    <property type="gene ID" value="ENSPNYG00000010980.1"/>
</dbReference>
<comment type="subcellular location">
    <subcellularLocation>
        <location evidence="1">Membrane</location>
    </subcellularLocation>
</comment>
<comment type="caution">
    <text evidence="5">Lacks conserved residue(s) required for the propagation of feature annotation.</text>
</comment>
<sequence length="1004" mass="110777">MGQKAALLLSELLLLLLTVSRTLLAVSFPEDIVPLDVVDAHFSRRYPVFRGRPSGNESQHRLDFQLMTTIQDTLFIKLTWRSGQADREMCAVKGKHRDECHNFIKVLVPRNDDLVFICGTNGFNPMCRYYRLDNLEFDGEEINGLARCPFDSKQTNVALFAEGKLYSATVADFQASDSVIYRSMGDGSALRTIKYDSKWLKEPHFLHAAEYGNYVYFFYREIAVEHSNLGKVVYSRVARICKNDVGGSQRVLEKHWTSFVKARLNCSVPGESFFYFDVLQSITDIIDINGVPSVVGVFTTQMNSIPGSAVCAFSMADIEKVFLGRFKEQKTPDSVWTPFPEEKLPKPRPGSCAGHGPAASFKSSVEFPDDTLQFIKSHPLMDTAVPSIGDEPWFTKTRVRYRLTALAVDSEAGPHKNYTVVFIGAESGVVLKVLAKTSTVSLNDSLLLEEIDIFNRAKCLSNREDDKRVLSLHVDKDAHSLYVAFSSCVIRIPLSRCERHSSCHKSCIASRDPYCGWKPHGACERIQPGVLAGYEQDVEFGNTAHLGDCQGVWDIQAGETNQMVHMNILITCVFAAFLMGALLAGLIVFCYRDSFLRKPRHVHKDAESAPSCSDSTGSFVKLNGLFDSPVKEYQTNNDSPKLYTNLLSTGKDLNAPNGDTKTVILRDGCQPPELAALPTPESTPVLQQKGLQPIKNQWERAHGKVSGSRKESNSSAKSPQFLPSSPTPANSSSHHPHLALGHSHIPSAVVLPNATHDHPSHDNGEDTLPHSSEKKLKNPDSKGAKKDQKRSVDARNTLNDLLKHLNDSVANPKAILQEGSVPRPRQHLTLEPMEELTEIPPKVPSREASLYSPSSSLPRHSPTKRVDVPMPTTPTGSLSMGGTLERQRGGYQLQRSASHRHSLSTSPNGVTMGVSVSRQHSMNRGGYMPPTPPSRLDSHGGVMAPGMHSAHPPSVSRQSSYSGHGSLPRTGLKRTPSIKPDVPPKPNGFSPQTPQMRVVNKYSY</sequence>
<dbReference type="PANTHER" id="PTHR11036">
    <property type="entry name" value="SEMAPHORIN"/>
    <property type="match status" value="1"/>
</dbReference>
<evidence type="ECO:0000259" key="9">
    <source>
        <dbReference type="PROSITE" id="PS51004"/>
    </source>
</evidence>
<proteinExistence type="predicted"/>
<dbReference type="AlphaFoldDB" id="A0A3B4FV55"/>
<organism evidence="10">
    <name type="scientific">Pundamilia nyererei</name>
    <dbReference type="NCBI Taxonomy" id="303518"/>
    <lineage>
        <taxon>Eukaryota</taxon>
        <taxon>Metazoa</taxon>
        <taxon>Chordata</taxon>
        <taxon>Craniata</taxon>
        <taxon>Vertebrata</taxon>
        <taxon>Euteleostomi</taxon>
        <taxon>Actinopterygii</taxon>
        <taxon>Neopterygii</taxon>
        <taxon>Teleostei</taxon>
        <taxon>Neoteleostei</taxon>
        <taxon>Acanthomorphata</taxon>
        <taxon>Ovalentaria</taxon>
        <taxon>Cichlomorphae</taxon>
        <taxon>Cichliformes</taxon>
        <taxon>Cichlidae</taxon>
        <taxon>African cichlids</taxon>
        <taxon>Pseudocrenilabrinae</taxon>
        <taxon>Haplochromini</taxon>
        <taxon>Pundamilia</taxon>
    </lineage>
</organism>
<feature type="region of interest" description="Disordered" evidence="6">
    <location>
        <begin position="698"/>
        <end position="793"/>
    </location>
</feature>
<dbReference type="GeneTree" id="ENSGT00940000159303"/>
<dbReference type="SMART" id="SM00630">
    <property type="entry name" value="Sema"/>
    <property type="match status" value="1"/>
</dbReference>
<dbReference type="Gene3D" id="3.30.1680.10">
    <property type="entry name" value="ligand-binding face of the semaphorins, domain 2"/>
    <property type="match status" value="1"/>
</dbReference>
<dbReference type="Pfam" id="PF01403">
    <property type="entry name" value="Sema"/>
    <property type="match status" value="1"/>
</dbReference>
<keyword evidence="8" id="KW-0732">Signal</keyword>
<dbReference type="GO" id="GO:0001755">
    <property type="term" value="P:neural crest cell migration"/>
    <property type="evidence" value="ECO:0007669"/>
    <property type="project" value="TreeGrafter"/>
</dbReference>
<evidence type="ECO:0000256" key="8">
    <source>
        <dbReference type="SAM" id="SignalP"/>
    </source>
</evidence>
<protein>
    <submittedName>
        <fullName evidence="10">Semaphorin 6D</fullName>
    </submittedName>
</protein>
<evidence type="ECO:0000256" key="3">
    <source>
        <dbReference type="ARBA" id="ARBA00023157"/>
    </source>
</evidence>
<dbReference type="SUPFAM" id="SSF103575">
    <property type="entry name" value="Plexin repeat"/>
    <property type="match status" value="1"/>
</dbReference>
<dbReference type="InterPro" id="IPR027231">
    <property type="entry name" value="Semaphorin"/>
</dbReference>
<feature type="signal peptide" evidence="8">
    <location>
        <begin position="1"/>
        <end position="25"/>
    </location>
</feature>
<feature type="region of interest" description="Disordered" evidence="6">
    <location>
        <begin position="336"/>
        <end position="355"/>
    </location>
</feature>
<dbReference type="GO" id="GO:0071526">
    <property type="term" value="P:semaphorin-plexin signaling pathway"/>
    <property type="evidence" value="ECO:0007669"/>
    <property type="project" value="TreeGrafter"/>
</dbReference>
<evidence type="ECO:0000256" key="2">
    <source>
        <dbReference type="ARBA" id="ARBA00023136"/>
    </source>
</evidence>
<keyword evidence="2 7" id="KW-0472">Membrane</keyword>
<dbReference type="Pfam" id="PF01437">
    <property type="entry name" value="PSI"/>
    <property type="match status" value="1"/>
</dbReference>
<dbReference type="FunFam" id="2.130.10.10:FF:000013">
    <property type="entry name" value="semaphorin-6D isoform X2"/>
    <property type="match status" value="1"/>
</dbReference>
<feature type="region of interest" description="Disordered" evidence="6">
    <location>
        <begin position="840"/>
        <end position="910"/>
    </location>
</feature>
<dbReference type="PANTHER" id="PTHR11036:SF65">
    <property type="entry name" value="SEMAPHORIN-6D"/>
    <property type="match status" value="1"/>
</dbReference>
<accession>A0A3B4FV55</accession>
<dbReference type="GO" id="GO:0030215">
    <property type="term" value="F:semaphorin receptor binding"/>
    <property type="evidence" value="ECO:0007669"/>
    <property type="project" value="InterPro"/>
</dbReference>
<dbReference type="STRING" id="303518.ENSPNYP00000014510"/>
<dbReference type="InterPro" id="IPR015943">
    <property type="entry name" value="WD40/YVTN_repeat-like_dom_sf"/>
</dbReference>
<feature type="transmembrane region" description="Helical" evidence="7">
    <location>
        <begin position="568"/>
        <end position="591"/>
    </location>
</feature>
<evidence type="ECO:0000256" key="5">
    <source>
        <dbReference type="PROSITE-ProRule" id="PRU00352"/>
    </source>
</evidence>
<feature type="compositionally biased region" description="Basic and acidic residues" evidence="6">
    <location>
        <begin position="698"/>
        <end position="712"/>
    </location>
</feature>
<keyword evidence="7" id="KW-0812">Transmembrane</keyword>
<keyword evidence="7" id="KW-1133">Transmembrane helix</keyword>
<dbReference type="GO" id="GO:0045499">
    <property type="term" value="F:chemorepellent activity"/>
    <property type="evidence" value="ECO:0007669"/>
    <property type="project" value="TreeGrafter"/>
</dbReference>
<dbReference type="Gene3D" id="2.130.10.10">
    <property type="entry name" value="YVTN repeat-like/Quinoprotein amine dehydrogenase"/>
    <property type="match status" value="1"/>
</dbReference>
<dbReference type="PROSITE" id="PS51004">
    <property type="entry name" value="SEMA"/>
    <property type="match status" value="1"/>
</dbReference>
<dbReference type="SUPFAM" id="SSF101912">
    <property type="entry name" value="Sema domain"/>
    <property type="match status" value="1"/>
</dbReference>
<dbReference type="GO" id="GO:0007411">
    <property type="term" value="P:axon guidance"/>
    <property type="evidence" value="ECO:0007669"/>
    <property type="project" value="TreeGrafter"/>
</dbReference>
<dbReference type="InterPro" id="IPR036352">
    <property type="entry name" value="Semap_dom_sf"/>
</dbReference>
<name>A0A3B4FV55_9CICH</name>
<feature type="compositionally biased region" description="Polar residues" evidence="6">
    <location>
        <begin position="713"/>
        <end position="733"/>
    </location>
</feature>
<keyword evidence="3" id="KW-1015">Disulfide bond</keyword>
<dbReference type="FunFam" id="3.30.1680.10:FF:000025">
    <property type="entry name" value="Sema domain, transmembrane domain (TM), and cytoplasmic domain, (semaphorin) 6D, like"/>
    <property type="match status" value="1"/>
</dbReference>
<evidence type="ECO:0000313" key="10">
    <source>
        <dbReference type="Ensembl" id="ENSPNYP00000014510.1"/>
    </source>
</evidence>
<evidence type="ECO:0000256" key="7">
    <source>
        <dbReference type="SAM" id="Phobius"/>
    </source>
</evidence>
<feature type="domain" description="Sema" evidence="9">
    <location>
        <begin position="1"/>
        <end position="494"/>
    </location>
</feature>
<feature type="chain" id="PRO_5017279222" evidence="8">
    <location>
        <begin position="26"/>
        <end position="1004"/>
    </location>
</feature>
<dbReference type="InterPro" id="IPR002165">
    <property type="entry name" value="Plexin_repeat"/>
</dbReference>
<dbReference type="InterPro" id="IPR001627">
    <property type="entry name" value="Semap_dom"/>
</dbReference>
<feature type="region of interest" description="Disordered" evidence="6">
    <location>
        <begin position="923"/>
        <end position="1004"/>
    </location>
</feature>
<feature type="compositionally biased region" description="Basic and acidic residues" evidence="6">
    <location>
        <begin position="755"/>
        <end position="793"/>
    </location>
</feature>
<reference evidence="10" key="1">
    <citation type="submission" date="2023-09" db="UniProtKB">
        <authorList>
            <consortium name="Ensembl"/>
        </authorList>
    </citation>
    <scope>IDENTIFICATION</scope>
</reference>
<evidence type="ECO:0000256" key="6">
    <source>
        <dbReference type="SAM" id="MobiDB-lite"/>
    </source>
</evidence>
<keyword evidence="4" id="KW-0325">Glycoprotein</keyword>
<evidence type="ECO:0000256" key="4">
    <source>
        <dbReference type="ARBA" id="ARBA00023180"/>
    </source>
</evidence>
<dbReference type="GO" id="GO:0005886">
    <property type="term" value="C:plasma membrane"/>
    <property type="evidence" value="ECO:0007669"/>
    <property type="project" value="TreeGrafter"/>
</dbReference>